<dbReference type="Gene3D" id="1.10.10.10">
    <property type="entry name" value="Winged helix-like DNA-binding domain superfamily/Winged helix DNA-binding domain"/>
    <property type="match status" value="1"/>
</dbReference>
<reference evidence="8 9" key="1">
    <citation type="submission" date="2019-06" db="EMBL/GenBank/DDBJ databases">
        <title>Whole genome shotgun sequence of Glutamicibacter uratoxydans NBRC 15515.</title>
        <authorList>
            <person name="Hosoyama A."/>
            <person name="Uohara A."/>
            <person name="Ohji S."/>
            <person name="Ichikawa N."/>
        </authorList>
    </citation>
    <scope>NUCLEOTIDE SEQUENCE [LARGE SCALE GENOMIC DNA]</scope>
    <source>
        <strain evidence="8 9">NBRC 15515</strain>
    </source>
</reference>
<comment type="caution">
    <text evidence="8">The sequence shown here is derived from an EMBL/GenBank/DDBJ whole genome shotgun (WGS) entry which is preliminary data.</text>
</comment>
<dbReference type="Gene3D" id="1.10.1740.10">
    <property type="match status" value="1"/>
</dbReference>
<dbReference type="PANTHER" id="PTHR43133">
    <property type="entry name" value="RNA POLYMERASE ECF-TYPE SIGMA FACTO"/>
    <property type="match status" value="1"/>
</dbReference>
<evidence type="ECO:0000256" key="3">
    <source>
        <dbReference type="ARBA" id="ARBA00023082"/>
    </source>
</evidence>
<dbReference type="GO" id="GO:0016987">
    <property type="term" value="F:sigma factor activity"/>
    <property type="evidence" value="ECO:0007669"/>
    <property type="project" value="UniProtKB-KW"/>
</dbReference>
<dbReference type="GO" id="GO:0003677">
    <property type="term" value="F:DNA binding"/>
    <property type="evidence" value="ECO:0007669"/>
    <property type="project" value="UniProtKB-KW"/>
</dbReference>
<dbReference type="InterPro" id="IPR036388">
    <property type="entry name" value="WH-like_DNA-bd_sf"/>
</dbReference>
<dbReference type="InterPro" id="IPR039425">
    <property type="entry name" value="RNA_pol_sigma-70-like"/>
</dbReference>
<dbReference type="Pfam" id="PF04542">
    <property type="entry name" value="Sigma70_r2"/>
    <property type="match status" value="1"/>
</dbReference>
<keyword evidence="9" id="KW-1185">Reference proteome</keyword>
<evidence type="ECO:0000259" key="7">
    <source>
        <dbReference type="Pfam" id="PF04545"/>
    </source>
</evidence>
<evidence type="ECO:0000256" key="5">
    <source>
        <dbReference type="ARBA" id="ARBA00023163"/>
    </source>
</evidence>
<evidence type="ECO:0000259" key="6">
    <source>
        <dbReference type="Pfam" id="PF04542"/>
    </source>
</evidence>
<keyword evidence="2" id="KW-0805">Transcription regulation</keyword>
<dbReference type="InterPro" id="IPR007630">
    <property type="entry name" value="RNA_pol_sigma70_r4"/>
</dbReference>
<sequence>MDLGQRQQAFNRLQELHAPSLHRYACSLTRDNARAQDIVQETLLKVWQHPHLLDEPPEQLRGWLFTVARNLVIDQSRSGYSQHEFAAEQLPEQSVADQADQIFNELLVREALSSLSEDHRQVVVRAYYYAHSVEQIAADLAIPSGTVKSRLHYGMRSLKLALEEKGVGR</sequence>
<protein>
    <submittedName>
        <fullName evidence="8">RNA polymerase sigma factor</fullName>
    </submittedName>
</protein>
<feature type="domain" description="RNA polymerase sigma-70 region 2" evidence="6">
    <location>
        <begin position="15"/>
        <end position="78"/>
    </location>
</feature>
<dbReference type="RefSeq" id="WP_246055565.1">
    <property type="nucleotide sequence ID" value="NZ_BJNY01000023.1"/>
</dbReference>
<gene>
    <name evidence="8" type="ORF">AUR04nite_31780</name>
</gene>
<name>A0A4Y4DRU6_GLUUR</name>
<dbReference type="EMBL" id="BJNY01000023">
    <property type="protein sequence ID" value="GED07646.1"/>
    <property type="molecule type" value="Genomic_DNA"/>
</dbReference>
<evidence type="ECO:0000256" key="4">
    <source>
        <dbReference type="ARBA" id="ARBA00023125"/>
    </source>
</evidence>
<dbReference type="InterPro" id="IPR013324">
    <property type="entry name" value="RNA_pol_sigma_r3/r4-like"/>
</dbReference>
<comment type="similarity">
    <text evidence="1">Belongs to the sigma-70 factor family. ECF subfamily.</text>
</comment>
<dbReference type="Proteomes" id="UP000316612">
    <property type="component" value="Unassembled WGS sequence"/>
</dbReference>
<dbReference type="InterPro" id="IPR007627">
    <property type="entry name" value="RNA_pol_sigma70_r2"/>
</dbReference>
<evidence type="ECO:0000256" key="1">
    <source>
        <dbReference type="ARBA" id="ARBA00010641"/>
    </source>
</evidence>
<organism evidence="8 9">
    <name type="scientific">Glutamicibacter uratoxydans</name>
    <name type="common">Arthrobacter uratoxydans</name>
    <dbReference type="NCBI Taxonomy" id="43667"/>
    <lineage>
        <taxon>Bacteria</taxon>
        <taxon>Bacillati</taxon>
        <taxon>Actinomycetota</taxon>
        <taxon>Actinomycetes</taxon>
        <taxon>Micrococcales</taxon>
        <taxon>Micrococcaceae</taxon>
        <taxon>Glutamicibacter</taxon>
    </lineage>
</organism>
<dbReference type="NCBIfam" id="TIGR02937">
    <property type="entry name" value="sigma70-ECF"/>
    <property type="match status" value="1"/>
</dbReference>
<accession>A0A4Y4DRU6</accession>
<dbReference type="PANTHER" id="PTHR43133:SF52">
    <property type="entry name" value="ECF RNA POLYMERASE SIGMA FACTOR SIGL"/>
    <property type="match status" value="1"/>
</dbReference>
<keyword evidence="3" id="KW-0731">Sigma factor</keyword>
<feature type="domain" description="RNA polymerase sigma-70 region 4" evidence="7">
    <location>
        <begin position="111"/>
        <end position="159"/>
    </location>
</feature>
<dbReference type="CDD" id="cd06171">
    <property type="entry name" value="Sigma70_r4"/>
    <property type="match status" value="1"/>
</dbReference>
<dbReference type="GO" id="GO:0006352">
    <property type="term" value="P:DNA-templated transcription initiation"/>
    <property type="evidence" value="ECO:0007669"/>
    <property type="project" value="InterPro"/>
</dbReference>
<evidence type="ECO:0000256" key="2">
    <source>
        <dbReference type="ARBA" id="ARBA00023015"/>
    </source>
</evidence>
<dbReference type="InterPro" id="IPR013325">
    <property type="entry name" value="RNA_pol_sigma_r2"/>
</dbReference>
<keyword evidence="4" id="KW-0238">DNA-binding</keyword>
<evidence type="ECO:0000313" key="9">
    <source>
        <dbReference type="Proteomes" id="UP000316612"/>
    </source>
</evidence>
<dbReference type="Pfam" id="PF04545">
    <property type="entry name" value="Sigma70_r4"/>
    <property type="match status" value="1"/>
</dbReference>
<proteinExistence type="inferred from homology"/>
<keyword evidence="5" id="KW-0804">Transcription</keyword>
<dbReference type="InterPro" id="IPR014284">
    <property type="entry name" value="RNA_pol_sigma-70_dom"/>
</dbReference>
<dbReference type="SUPFAM" id="SSF88946">
    <property type="entry name" value="Sigma2 domain of RNA polymerase sigma factors"/>
    <property type="match status" value="1"/>
</dbReference>
<dbReference type="SUPFAM" id="SSF88659">
    <property type="entry name" value="Sigma3 and sigma4 domains of RNA polymerase sigma factors"/>
    <property type="match status" value="1"/>
</dbReference>
<dbReference type="AlphaFoldDB" id="A0A4Y4DRU6"/>
<evidence type="ECO:0000313" key="8">
    <source>
        <dbReference type="EMBL" id="GED07646.1"/>
    </source>
</evidence>